<dbReference type="EMBL" id="KV417296">
    <property type="protein sequence ID" value="KZO94200.1"/>
    <property type="molecule type" value="Genomic_DNA"/>
</dbReference>
<feature type="domain" description="F-box" evidence="2">
    <location>
        <begin position="1"/>
        <end position="47"/>
    </location>
</feature>
<feature type="region of interest" description="Disordered" evidence="1">
    <location>
        <begin position="314"/>
        <end position="340"/>
    </location>
</feature>
<protein>
    <recommendedName>
        <fullName evidence="2">F-box domain-containing protein</fullName>
    </recommendedName>
</protein>
<gene>
    <name evidence="3" type="ORF">CALVIDRAFT_556495</name>
</gene>
<evidence type="ECO:0000313" key="3">
    <source>
        <dbReference type="EMBL" id="KZO94200.1"/>
    </source>
</evidence>
<dbReference type="STRING" id="1330018.A0A167K2N5"/>
<dbReference type="Proteomes" id="UP000076738">
    <property type="component" value="Unassembled WGS sequence"/>
</dbReference>
<sequence length="540" mass="61688">MSTICGLPLEVILHILDFAQWKDLLRLTSTCKFFRSVVQETSALQYIIELGIYGLTDCRNGPELPYSNRLKHLQDFQSHWRTATFARTLEVSLPGTWDGWTYELQKGVFARSLLNQSDPVPGGSSEMVLVNLRTAKHWRCELDLEVQDFSIDPDQNLAVLFQWMGMEPDTAETRIHLRRLDNLEPHPLAEQVIVTYDLGWQDPPLGWTIHSIQIAGDLVGVLFDPRSPDEVDKIVVWNWRTGQAIAELPATRIVGLDSFFLLSERVMVVPDKRQGSIHVFLLMGAETRPVHWKCFVLPSLTADRRMDRIISRSDPAASAIPPSSFSRHSREKENALHPRPTYQVSGDARLLCFVINIFRLDAHIAGHSVHLYTPMDTFMPSPEGDWNPDHGVKYVPWKDWGPTMTRFVMEPALARNPFVTFIHGHRCVMASTELEAEDGHFNLSHYIHVYDFNQNAIRRDLLRNSKVDDIHREPSTLSKESFFGTMDVVTSLPYRSCRMRLDVPFEALMMDGENVIALTQQRGQTGPLDVLYIHQIGPIE</sequence>
<dbReference type="SMART" id="SM00256">
    <property type="entry name" value="FBOX"/>
    <property type="match status" value="1"/>
</dbReference>
<evidence type="ECO:0000256" key="1">
    <source>
        <dbReference type="SAM" id="MobiDB-lite"/>
    </source>
</evidence>
<organism evidence="3 4">
    <name type="scientific">Calocera viscosa (strain TUFC12733)</name>
    <dbReference type="NCBI Taxonomy" id="1330018"/>
    <lineage>
        <taxon>Eukaryota</taxon>
        <taxon>Fungi</taxon>
        <taxon>Dikarya</taxon>
        <taxon>Basidiomycota</taxon>
        <taxon>Agaricomycotina</taxon>
        <taxon>Dacrymycetes</taxon>
        <taxon>Dacrymycetales</taxon>
        <taxon>Dacrymycetaceae</taxon>
        <taxon>Calocera</taxon>
    </lineage>
</organism>
<evidence type="ECO:0000313" key="4">
    <source>
        <dbReference type="Proteomes" id="UP000076738"/>
    </source>
</evidence>
<dbReference type="CDD" id="cd09917">
    <property type="entry name" value="F-box_SF"/>
    <property type="match status" value="1"/>
</dbReference>
<dbReference type="Pfam" id="PF12937">
    <property type="entry name" value="F-box-like"/>
    <property type="match status" value="1"/>
</dbReference>
<dbReference type="PROSITE" id="PS50181">
    <property type="entry name" value="FBOX"/>
    <property type="match status" value="1"/>
</dbReference>
<dbReference type="InterPro" id="IPR036047">
    <property type="entry name" value="F-box-like_dom_sf"/>
</dbReference>
<dbReference type="InterPro" id="IPR001810">
    <property type="entry name" value="F-box_dom"/>
</dbReference>
<accession>A0A167K2N5</accession>
<reference evidence="3 4" key="1">
    <citation type="journal article" date="2016" name="Mol. Biol. Evol.">
        <title>Comparative Genomics of Early-Diverging Mushroom-Forming Fungi Provides Insights into the Origins of Lignocellulose Decay Capabilities.</title>
        <authorList>
            <person name="Nagy L.G."/>
            <person name="Riley R."/>
            <person name="Tritt A."/>
            <person name="Adam C."/>
            <person name="Daum C."/>
            <person name="Floudas D."/>
            <person name="Sun H."/>
            <person name="Yadav J.S."/>
            <person name="Pangilinan J."/>
            <person name="Larsson K.H."/>
            <person name="Matsuura K."/>
            <person name="Barry K."/>
            <person name="Labutti K."/>
            <person name="Kuo R."/>
            <person name="Ohm R.A."/>
            <person name="Bhattacharya S.S."/>
            <person name="Shirouzu T."/>
            <person name="Yoshinaga Y."/>
            <person name="Martin F.M."/>
            <person name="Grigoriev I.V."/>
            <person name="Hibbett D.S."/>
        </authorList>
    </citation>
    <scope>NUCLEOTIDE SEQUENCE [LARGE SCALE GENOMIC DNA]</scope>
    <source>
        <strain evidence="3 4">TUFC12733</strain>
    </source>
</reference>
<name>A0A167K2N5_CALVF</name>
<evidence type="ECO:0000259" key="2">
    <source>
        <dbReference type="PROSITE" id="PS50181"/>
    </source>
</evidence>
<dbReference type="Gene3D" id="1.20.1280.50">
    <property type="match status" value="1"/>
</dbReference>
<keyword evidence="4" id="KW-1185">Reference proteome</keyword>
<dbReference type="AlphaFoldDB" id="A0A167K2N5"/>
<proteinExistence type="predicted"/>
<dbReference type="OrthoDB" id="2745718at2759"/>
<feature type="compositionally biased region" description="Low complexity" evidence="1">
    <location>
        <begin position="314"/>
        <end position="326"/>
    </location>
</feature>
<dbReference type="SUPFAM" id="SSF81383">
    <property type="entry name" value="F-box domain"/>
    <property type="match status" value="1"/>
</dbReference>